<dbReference type="RefSeq" id="WP_073186382.1">
    <property type="nucleotide sequence ID" value="NZ_FQZG01000013.1"/>
</dbReference>
<evidence type="ECO:0000313" key="1">
    <source>
        <dbReference type="EMBL" id="SHI73234.1"/>
    </source>
</evidence>
<organism evidence="1 2">
    <name type="scientific">Tessaracoccus bendigoensis DSM 12906</name>
    <dbReference type="NCBI Taxonomy" id="1123357"/>
    <lineage>
        <taxon>Bacteria</taxon>
        <taxon>Bacillati</taxon>
        <taxon>Actinomycetota</taxon>
        <taxon>Actinomycetes</taxon>
        <taxon>Propionibacteriales</taxon>
        <taxon>Propionibacteriaceae</taxon>
        <taxon>Tessaracoccus</taxon>
    </lineage>
</organism>
<accession>A0A1M6DIV3</accession>
<dbReference type="SUPFAM" id="SSF53756">
    <property type="entry name" value="UDP-Glycosyltransferase/glycogen phosphorylase"/>
    <property type="match status" value="1"/>
</dbReference>
<dbReference type="OrthoDB" id="9790710at2"/>
<dbReference type="Proteomes" id="UP000184512">
    <property type="component" value="Unassembled WGS sequence"/>
</dbReference>
<proteinExistence type="predicted"/>
<name>A0A1M6DIV3_9ACTN</name>
<dbReference type="STRING" id="1123357.SAMN02745244_00935"/>
<dbReference type="Gene3D" id="3.40.50.2000">
    <property type="entry name" value="Glycogen Phosphorylase B"/>
    <property type="match status" value="1"/>
</dbReference>
<protein>
    <submittedName>
        <fullName evidence="1">Uncharacterized protein</fullName>
    </submittedName>
</protein>
<keyword evidence="2" id="KW-1185">Reference proteome</keyword>
<sequence length="367" mass="38794">MKRAQRIVLPVHTTAPWGGLQDWAVGMVKGLTALGREVALVSNNALVRERAGAAAAVNLDVDWDDWEPTAAALEAEGPWDIVFAQPFGARRMGVEVSRRWGVPMAYMSHGNSSDEGYTWAGAVSLVALASSSLQDTMSAFDGIDPAIVHVLANGASAAFFPERVVAPQERIAPDGTARIVLASRLSQDKLNQIPATRLLVETLLQAPEVGSVSIEVLGGGPMAAVFEAGLSQLTHDPRVRLQMLGWAEEATVAATMAGALFTVGGGVTGTQSLCMGTACLGAGIRSVVGMSTPANRDLVLGSNFGDHRVFRVPESTIVDDVHWFLQPGNYQAFQDAFQPLMRTERTHAAVAERAAMLLDGAVAANGR</sequence>
<dbReference type="EMBL" id="FQZG01000013">
    <property type="protein sequence ID" value="SHI73234.1"/>
    <property type="molecule type" value="Genomic_DNA"/>
</dbReference>
<evidence type="ECO:0000313" key="2">
    <source>
        <dbReference type="Proteomes" id="UP000184512"/>
    </source>
</evidence>
<gene>
    <name evidence="1" type="ORF">SAMN02745244_00935</name>
</gene>
<dbReference type="AlphaFoldDB" id="A0A1M6DIV3"/>
<reference evidence="1 2" key="1">
    <citation type="submission" date="2016-11" db="EMBL/GenBank/DDBJ databases">
        <authorList>
            <person name="Jaros S."/>
            <person name="Januszkiewicz K."/>
            <person name="Wedrychowicz H."/>
        </authorList>
    </citation>
    <scope>NUCLEOTIDE SEQUENCE [LARGE SCALE GENOMIC DNA]</scope>
    <source>
        <strain evidence="1 2">DSM 12906</strain>
    </source>
</reference>